<dbReference type="Pfam" id="PF01370">
    <property type="entry name" value="Epimerase"/>
    <property type="match status" value="1"/>
</dbReference>
<accession>A0ABN3Q1N5</accession>
<evidence type="ECO:0000256" key="1">
    <source>
        <dbReference type="ARBA" id="ARBA00001911"/>
    </source>
</evidence>
<dbReference type="PANTHER" id="PTHR43078:SF6">
    <property type="entry name" value="UDP-GLUCURONIC ACID DECARBOXYLASE 1"/>
    <property type="match status" value="1"/>
</dbReference>
<protein>
    <submittedName>
        <fullName evidence="6">GDP-mannose 4,6-dehydratase</fullName>
    </submittedName>
</protein>
<feature type="domain" description="NAD-dependent epimerase/dehydratase" evidence="5">
    <location>
        <begin position="9"/>
        <end position="243"/>
    </location>
</feature>
<dbReference type="InterPro" id="IPR036291">
    <property type="entry name" value="NAD(P)-bd_dom_sf"/>
</dbReference>
<gene>
    <name evidence="6" type="ORF">GCM10010411_54350</name>
</gene>
<dbReference type="EMBL" id="BAAATD010000007">
    <property type="protein sequence ID" value="GAA2612697.1"/>
    <property type="molecule type" value="Genomic_DNA"/>
</dbReference>
<keyword evidence="2" id="KW-0210">Decarboxylase</keyword>
<reference evidence="6 7" key="1">
    <citation type="journal article" date="2019" name="Int. J. Syst. Evol. Microbiol.">
        <title>The Global Catalogue of Microorganisms (GCM) 10K type strain sequencing project: providing services to taxonomists for standard genome sequencing and annotation.</title>
        <authorList>
            <consortium name="The Broad Institute Genomics Platform"/>
            <consortium name="The Broad Institute Genome Sequencing Center for Infectious Disease"/>
            <person name="Wu L."/>
            <person name="Ma J."/>
        </authorList>
    </citation>
    <scope>NUCLEOTIDE SEQUENCE [LARGE SCALE GENOMIC DNA]</scope>
    <source>
        <strain evidence="6 7">JCM 6833</strain>
    </source>
</reference>
<evidence type="ECO:0000256" key="3">
    <source>
        <dbReference type="ARBA" id="ARBA00023027"/>
    </source>
</evidence>
<comment type="caution">
    <text evidence="6">The sequence shown here is derived from an EMBL/GenBank/DDBJ whole genome shotgun (WGS) entry which is preliminary data.</text>
</comment>
<proteinExistence type="predicted"/>
<dbReference type="Gene3D" id="3.40.50.720">
    <property type="entry name" value="NAD(P)-binding Rossmann-like Domain"/>
    <property type="match status" value="1"/>
</dbReference>
<dbReference type="Proteomes" id="UP001501509">
    <property type="component" value="Unassembled WGS sequence"/>
</dbReference>
<sequence>MRLPFRRAVITGGAGFLGSHLCGALLRRGVDVVCVDDFCTSAPENVRHLRPDPGFSLVRNDVSVALDVPGHVDLVMHLASPASPADYRLLPIATLRAGSHGTTNALELAARKQARFVLASTSEVYGDPHEHPQRESYPGNVDPVGPRSCYDEAKRFAEALTTAYRDNRRVDTVIVRIFNSYGPRMRAGDGRVVPTFICQALAGSPLTVAGDGSQTRSLCFVDDTIDGLLAAATRGHRGPVNIGSPEEVEVLALARRVKKLTGSASAIEFVERPPGDPERRRPDTTLAGELLGWRPRVSLDEGIGRTVSWFRRHRGTRPEVIG</sequence>
<dbReference type="PANTHER" id="PTHR43078">
    <property type="entry name" value="UDP-GLUCURONIC ACID DECARBOXYLASE-RELATED"/>
    <property type="match status" value="1"/>
</dbReference>
<evidence type="ECO:0000313" key="6">
    <source>
        <dbReference type="EMBL" id="GAA2612697.1"/>
    </source>
</evidence>
<keyword evidence="7" id="KW-1185">Reference proteome</keyword>
<evidence type="ECO:0000259" key="5">
    <source>
        <dbReference type="Pfam" id="PF01370"/>
    </source>
</evidence>
<organism evidence="6 7">
    <name type="scientific">Actinomadura fulvescens</name>
    <dbReference type="NCBI Taxonomy" id="46160"/>
    <lineage>
        <taxon>Bacteria</taxon>
        <taxon>Bacillati</taxon>
        <taxon>Actinomycetota</taxon>
        <taxon>Actinomycetes</taxon>
        <taxon>Streptosporangiales</taxon>
        <taxon>Thermomonosporaceae</taxon>
        <taxon>Actinomadura</taxon>
    </lineage>
</organism>
<name>A0ABN3Q1N5_9ACTN</name>
<keyword evidence="4" id="KW-0456">Lyase</keyword>
<dbReference type="SUPFAM" id="SSF51735">
    <property type="entry name" value="NAD(P)-binding Rossmann-fold domains"/>
    <property type="match status" value="1"/>
</dbReference>
<evidence type="ECO:0000313" key="7">
    <source>
        <dbReference type="Proteomes" id="UP001501509"/>
    </source>
</evidence>
<dbReference type="RefSeq" id="WP_344545270.1">
    <property type="nucleotide sequence ID" value="NZ_BAAATD010000007.1"/>
</dbReference>
<comment type="cofactor">
    <cofactor evidence="1">
        <name>NAD(+)</name>
        <dbReference type="ChEBI" id="CHEBI:57540"/>
    </cofactor>
</comment>
<evidence type="ECO:0000256" key="4">
    <source>
        <dbReference type="ARBA" id="ARBA00023239"/>
    </source>
</evidence>
<evidence type="ECO:0000256" key="2">
    <source>
        <dbReference type="ARBA" id="ARBA00022793"/>
    </source>
</evidence>
<dbReference type="InterPro" id="IPR001509">
    <property type="entry name" value="Epimerase_deHydtase"/>
</dbReference>
<keyword evidence="3" id="KW-0520">NAD</keyword>
<dbReference type="InterPro" id="IPR044516">
    <property type="entry name" value="UXS-like"/>
</dbReference>